<sequence length="430" mass="43874">MTALIPEPAGPTGPTIPAGSTAPTAASAPVPIPDSGPAPASIPAPTPDSGRDSGPAAAPAAGSGVVAEPALRVSALELFFDLVFVFTITQLTGSLAHHLTVGGMVQVLVMLAVIWWMYDAFIWLTNAMPPSTHGRRGTLLLGMAAFLVVSLAVPHAFEGSGAAFGWAYLVIVAVHTGMFAAAGVAVASVLRMGGLNLVNTGLVVTGGYLSGNAQLAFWLAAFALQFAIPRLVDLPRFQLRADHFVERHGLIVIIAFGESVIAIGVGAGDAELSAPLIATALLTLAVCVGLWWAYFGHDDDTRAEHHMAGLSDARRNQLAVSVYNLGHYGLLLGVLLFAAGVKSAVAHPGDPVTSAQAAALAAGVALFLAANAAVRRTFGLTPLLPRLVAAAALVLTVPLGTGVSALAQVAATAAVLAAAFGHEEWTVRAR</sequence>
<dbReference type="InterPro" id="IPR010640">
    <property type="entry name" value="Low_temperature_requirement_A"/>
</dbReference>
<organism evidence="3 4">
    <name type="scientific">Kitasatospora indigofera</name>
    <dbReference type="NCBI Taxonomy" id="67307"/>
    <lineage>
        <taxon>Bacteria</taxon>
        <taxon>Bacillati</taxon>
        <taxon>Actinomycetota</taxon>
        <taxon>Actinomycetes</taxon>
        <taxon>Kitasatosporales</taxon>
        <taxon>Streptomycetaceae</taxon>
        <taxon>Kitasatospora</taxon>
    </lineage>
</organism>
<feature type="transmembrane region" description="Helical" evidence="2">
    <location>
        <begin position="137"/>
        <end position="157"/>
    </location>
</feature>
<keyword evidence="2" id="KW-0812">Transmembrane</keyword>
<feature type="transmembrane region" description="Helical" evidence="2">
    <location>
        <begin position="163"/>
        <end position="190"/>
    </location>
</feature>
<feature type="transmembrane region" description="Helical" evidence="2">
    <location>
        <begin position="387"/>
        <end position="420"/>
    </location>
</feature>
<name>A0A919KTQ2_9ACTN</name>
<evidence type="ECO:0000313" key="4">
    <source>
        <dbReference type="Proteomes" id="UP000617734"/>
    </source>
</evidence>
<keyword evidence="2" id="KW-1133">Transmembrane helix</keyword>
<comment type="caution">
    <text evidence="3">The sequence shown here is derived from an EMBL/GenBank/DDBJ whole genome shotgun (WGS) entry which is preliminary data.</text>
</comment>
<feature type="region of interest" description="Disordered" evidence="1">
    <location>
        <begin position="1"/>
        <end position="60"/>
    </location>
</feature>
<dbReference type="EMBL" id="BNBO01000017">
    <property type="protein sequence ID" value="GHH72189.1"/>
    <property type="molecule type" value="Genomic_DNA"/>
</dbReference>
<dbReference type="GeneID" id="95353884"/>
<feature type="transmembrane region" description="Helical" evidence="2">
    <location>
        <begin position="105"/>
        <end position="125"/>
    </location>
</feature>
<evidence type="ECO:0000313" key="3">
    <source>
        <dbReference type="EMBL" id="GHH72189.1"/>
    </source>
</evidence>
<proteinExistence type="predicted"/>
<dbReference type="PANTHER" id="PTHR36840">
    <property type="entry name" value="BLL5714 PROTEIN"/>
    <property type="match status" value="1"/>
</dbReference>
<reference evidence="3" key="1">
    <citation type="journal article" date="2014" name="Int. J. Syst. Evol. Microbiol.">
        <title>Complete genome sequence of Corynebacterium casei LMG S-19264T (=DSM 44701T), isolated from a smear-ripened cheese.</title>
        <authorList>
            <consortium name="US DOE Joint Genome Institute (JGI-PGF)"/>
            <person name="Walter F."/>
            <person name="Albersmeier A."/>
            <person name="Kalinowski J."/>
            <person name="Ruckert C."/>
        </authorList>
    </citation>
    <scope>NUCLEOTIDE SEQUENCE</scope>
    <source>
        <strain evidence="3">JCM 4646</strain>
    </source>
</reference>
<reference evidence="3" key="2">
    <citation type="submission" date="2020-09" db="EMBL/GenBank/DDBJ databases">
        <authorList>
            <person name="Sun Q."/>
            <person name="Ohkuma M."/>
        </authorList>
    </citation>
    <scope>NUCLEOTIDE SEQUENCE</scope>
    <source>
        <strain evidence="3">JCM 4646</strain>
    </source>
</reference>
<evidence type="ECO:0008006" key="5">
    <source>
        <dbReference type="Google" id="ProtNLM"/>
    </source>
</evidence>
<gene>
    <name evidence="3" type="ORF">GCM10018781_34630</name>
</gene>
<protein>
    <recommendedName>
        <fullName evidence="5">Low temperature requirement protein A</fullName>
    </recommendedName>
</protein>
<dbReference type="PANTHER" id="PTHR36840:SF1">
    <property type="entry name" value="BLL5714 PROTEIN"/>
    <property type="match status" value="1"/>
</dbReference>
<evidence type="ECO:0000256" key="1">
    <source>
        <dbReference type="SAM" id="MobiDB-lite"/>
    </source>
</evidence>
<feature type="transmembrane region" description="Helical" evidence="2">
    <location>
        <begin position="274"/>
        <end position="294"/>
    </location>
</feature>
<feature type="compositionally biased region" description="Low complexity" evidence="1">
    <location>
        <begin position="1"/>
        <end position="29"/>
    </location>
</feature>
<feature type="transmembrane region" description="Helical" evidence="2">
    <location>
        <begin position="325"/>
        <end position="345"/>
    </location>
</feature>
<accession>A0A919KTQ2</accession>
<feature type="transmembrane region" description="Helical" evidence="2">
    <location>
        <begin position="357"/>
        <end position="375"/>
    </location>
</feature>
<feature type="transmembrane region" description="Helical" evidence="2">
    <location>
        <begin position="248"/>
        <end position="267"/>
    </location>
</feature>
<dbReference type="Pfam" id="PF06772">
    <property type="entry name" value="LtrA"/>
    <property type="match status" value="1"/>
</dbReference>
<dbReference type="Proteomes" id="UP000617734">
    <property type="component" value="Unassembled WGS sequence"/>
</dbReference>
<evidence type="ECO:0000256" key="2">
    <source>
        <dbReference type="SAM" id="Phobius"/>
    </source>
</evidence>
<keyword evidence="4" id="KW-1185">Reference proteome</keyword>
<dbReference type="RefSeq" id="WP_190211736.1">
    <property type="nucleotide sequence ID" value="NZ_BNBO01000017.1"/>
</dbReference>
<keyword evidence="2" id="KW-0472">Membrane</keyword>
<feature type="compositionally biased region" description="Pro residues" evidence="1">
    <location>
        <begin position="30"/>
        <end position="46"/>
    </location>
</feature>
<dbReference type="AlphaFoldDB" id="A0A919KTQ2"/>
<feature type="transmembrane region" description="Helical" evidence="2">
    <location>
        <begin position="202"/>
        <end position="228"/>
    </location>
</feature>